<evidence type="ECO:0000256" key="2">
    <source>
        <dbReference type="ARBA" id="ARBA00004651"/>
    </source>
</evidence>
<organism evidence="13 14">
    <name type="scientific">Pseudoalteromonas luteoviolacea S4060-1</name>
    <dbReference type="NCBI Taxonomy" id="1365257"/>
    <lineage>
        <taxon>Bacteria</taxon>
        <taxon>Pseudomonadati</taxon>
        <taxon>Pseudomonadota</taxon>
        <taxon>Gammaproteobacteria</taxon>
        <taxon>Alteromonadales</taxon>
        <taxon>Pseudoalteromonadaceae</taxon>
        <taxon>Pseudoalteromonas</taxon>
    </lineage>
</organism>
<comment type="subcellular location">
    <subcellularLocation>
        <location evidence="2">Cell membrane</location>
        <topology evidence="2">Multi-pass membrane protein</topology>
    </subcellularLocation>
</comment>
<dbReference type="PROSITE" id="PS50109">
    <property type="entry name" value="HIS_KIN"/>
    <property type="match status" value="1"/>
</dbReference>
<evidence type="ECO:0000259" key="12">
    <source>
        <dbReference type="PROSITE" id="PS50885"/>
    </source>
</evidence>
<dbReference type="InterPro" id="IPR036890">
    <property type="entry name" value="HATPase_C_sf"/>
</dbReference>
<proteinExistence type="predicted"/>
<evidence type="ECO:0000256" key="3">
    <source>
        <dbReference type="ARBA" id="ARBA00012438"/>
    </source>
</evidence>
<accession>A0A162C567</accession>
<dbReference type="PATRIC" id="fig|1365257.3.peg.4079"/>
<comment type="catalytic activity">
    <reaction evidence="1">
        <text>ATP + protein L-histidine = ADP + protein N-phospho-L-histidine.</text>
        <dbReference type="EC" id="2.7.13.3"/>
    </reaction>
</comment>
<dbReference type="InterPro" id="IPR004358">
    <property type="entry name" value="Sig_transdc_His_kin-like_C"/>
</dbReference>
<evidence type="ECO:0000256" key="5">
    <source>
        <dbReference type="ARBA" id="ARBA00022553"/>
    </source>
</evidence>
<dbReference type="CDD" id="cd00082">
    <property type="entry name" value="HisKA"/>
    <property type="match status" value="1"/>
</dbReference>
<dbReference type="SMART" id="SM00387">
    <property type="entry name" value="HATPase_c"/>
    <property type="match status" value="1"/>
</dbReference>
<gene>
    <name evidence="13" type="ORF">N478_25795</name>
</gene>
<keyword evidence="10" id="KW-0812">Transmembrane</keyword>
<evidence type="ECO:0000256" key="8">
    <source>
        <dbReference type="ARBA" id="ARBA00022777"/>
    </source>
</evidence>
<evidence type="ECO:0000256" key="6">
    <source>
        <dbReference type="ARBA" id="ARBA00022679"/>
    </source>
</evidence>
<dbReference type="InterPro" id="IPR003660">
    <property type="entry name" value="HAMP_dom"/>
</dbReference>
<dbReference type="InterPro" id="IPR003594">
    <property type="entry name" value="HATPase_dom"/>
</dbReference>
<evidence type="ECO:0000313" key="13">
    <source>
        <dbReference type="EMBL" id="KZN62227.1"/>
    </source>
</evidence>
<dbReference type="EMBL" id="AUXX01000042">
    <property type="protein sequence ID" value="KZN62227.1"/>
    <property type="molecule type" value="Genomic_DNA"/>
</dbReference>
<dbReference type="Proteomes" id="UP000076661">
    <property type="component" value="Unassembled WGS sequence"/>
</dbReference>
<dbReference type="Pfam" id="PF02518">
    <property type="entry name" value="HATPase_c"/>
    <property type="match status" value="1"/>
</dbReference>
<keyword evidence="5" id="KW-0597">Phosphoprotein</keyword>
<dbReference type="PRINTS" id="PR00344">
    <property type="entry name" value="BCTRLSENSOR"/>
</dbReference>
<keyword evidence="8" id="KW-0418">Kinase</keyword>
<keyword evidence="4" id="KW-1003">Cell membrane</keyword>
<evidence type="ECO:0000313" key="14">
    <source>
        <dbReference type="Proteomes" id="UP000076661"/>
    </source>
</evidence>
<evidence type="ECO:0000256" key="9">
    <source>
        <dbReference type="ARBA" id="ARBA00022840"/>
    </source>
</evidence>
<keyword evidence="6" id="KW-0808">Transferase</keyword>
<dbReference type="SUPFAM" id="SSF47384">
    <property type="entry name" value="Homodimeric domain of signal transducing histidine kinase"/>
    <property type="match status" value="1"/>
</dbReference>
<dbReference type="PANTHER" id="PTHR44936">
    <property type="entry name" value="SENSOR PROTEIN CREC"/>
    <property type="match status" value="1"/>
</dbReference>
<feature type="domain" description="Histidine kinase" evidence="11">
    <location>
        <begin position="213"/>
        <end position="424"/>
    </location>
</feature>
<dbReference type="PROSITE" id="PS50885">
    <property type="entry name" value="HAMP"/>
    <property type="match status" value="1"/>
</dbReference>
<dbReference type="AlphaFoldDB" id="A0A162C567"/>
<protein>
    <recommendedName>
        <fullName evidence="3">histidine kinase</fullName>
        <ecNumber evidence="3">2.7.13.3</ecNumber>
    </recommendedName>
</protein>
<dbReference type="InterPro" id="IPR005467">
    <property type="entry name" value="His_kinase_dom"/>
</dbReference>
<dbReference type="GO" id="GO:0005524">
    <property type="term" value="F:ATP binding"/>
    <property type="evidence" value="ECO:0007669"/>
    <property type="project" value="UniProtKB-KW"/>
</dbReference>
<feature type="transmembrane region" description="Helical" evidence="10">
    <location>
        <begin position="132"/>
        <end position="155"/>
    </location>
</feature>
<keyword evidence="9" id="KW-0067">ATP-binding</keyword>
<sequence length="428" mass="48267">MFTILYFSHVGEKYAVRAFVIDAKQAASYVTTNKSQGLNNRSDLNGLRVNVLEPDAVLAFLAPLEFVAQVERTDVYVDPERDLLISIHPLLEGDGFLVVREIDLEQEFDQLSDYQKTEVQLNDEEDLLNVQFQFTIVIGFIITIALALLVLIAWLKRILTPIQRASLDWREGNLATRIDVTSPEPFYSLFMTMNKMAEDLENLMQEQKVMSFAMSHELRNPLNGLFLAIEVVARKHDFLNNDEAYCKLKRYANELESLSLNILTLAKVSNSENHTALENCDLSALVSERMAFHEQNNSNIQYQNTIESNIELKGLPLYFELIIDNIVSNASRYAESKVTTVLRRSSEQIEIIVQDDGPGISSEKLEFVMMPFSRLDYSRSKISGGFGLGLAIVNAAVKRLGGTIDLKNNTIQGLVVEVKLPSCTQKKG</sequence>
<dbReference type="GO" id="GO:0000155">
    <property type="term" value="F:phosphorelay sensor kinase activity"/>
    <property type="evidence" value="ECO:0007669"/>
    <property type="project" value="InterPro"/>
</dbReference>
<dbReference type="InterPro" id="IPR036097">
    <property type="entry name" value="HisK_dim/P_sf"/>
</dbReference>
<keyword evidence="10" id="KW-0472">Membrane</keyword>
<dbReference type="Gene3D" id="1.10.287.130">
    <property type="match status" value="1"/>
</dbReference>
<keyword evidence="10" id="KW-1133">Transmembrane helix</keyword>
<dbReference type="EC" id="2.7.13.3" evidence="3"/>
<dbReference type="GO" id="GO:0005886">
    <property type="term" value="C:plasma membrane"/>
    <property type="evidence" value="ECO:0007669"/>
    <property type="project" value="UniProtKB-SubCell"/>
</dbReference>
<comment type="caution">
    <text evidence="13">The sequence shown here is derived from an EMBL/GenBank/DDBJ whole genome shotgun (WGS) entry which is preliminary data.</text>
</comment>
<dbReference type="SUPFAM" id="SSF55874">
    <property type="entry name" value="ATPase domain of HSP90 chaperone/DNA topoisomerase II/histidine kinase"/>
    <property type="match status" value="1"/>
</dbReference>
<dbReference type="InterPro" id="IPR003661">
    <property type="entry name" value="HisK_dim/P_dom"/>
</dbReference>
<evidence type="ECO:0000259" key="11">
    <source>
        <dbReference type="PROSITE" id="PS50109"/>
    </source>
</evidence>
<feature type="domain" description="HAMP" evidence="12">
    <location>
        <begin position="153"/>
        <end position="205"/>
    </location>
</feature>
<keyword evidence="7" id="KW-0547">Nucleotide-binding</keyword>
<reference evidence="13 14" key="1">
    <citation type="submission" date="2013-07" db="EMBL/GenBank/DDBJ databases">
        <title>Comparative Genomic and Metabolomic Analysis of Twelve Strains of Pseudoalteromonas luteoviolacea.</title>
        <authorList>
            <person name="Vynne N.G."/>
            <person name="Mansson M."/>
            <person name="Gram L."/>
        </authorList>
    </citation>
    <scope>NUCLEOTIDE SEQUENCE [LARGE SCALE GENOMIC DNA]</scope>
    <source>
        <strain evidence="13 14">S4060-1</strain>
    </source>
</reference>
<evidence type="ECO:0000256" key="1">
    <source>
        <dbReference type="ARBA" id="ARBA00000085"/>
    </source>
</evidence>
<dbReference type="PANTHER" id="PTHR44936:SF10">
    <property type="entry name" value="SENSOR PROTEIN RSTB"/>
    <property type="match status" value="1"/>
</dbReference>
<evidence type="ECO:0000256" key="4">
    <source>
        <dbReference type="ARBA" id="ARBA00022475"/>
    </source>
</evidence>
<evidence type="ECO:0000256" key="10">
    <source>
        <dbReference type="SAM" id="Phobius"/>
    </source>
</evidence>
<evidence type="ECO:0000256" key="7">
    <source>
        <dbReference type="ARBA" id="ARBA00022741"/>
    </source>
</evidence>
<name>A0A162C567_9GAMM</name>
<dbReference type="InterPro" id="IPR050980">
    <property type="entry name" value="2C_sensor_his_kinase"/>
</dbReference>
<dbReference type="Gene3D" id="3.30.565.10">
    <property type="entry name" value="Histidine kinase-like ATPase, C-terminal domain"/>
    <property type="match status" value="1"/>
</dbReference>